<gene>
    <name evidence="2" type="ORF">PDE_05273</name>
</gene>
<evidence type="ECO:0000256" key="1">
    <source>
        <dbReference type="SAM" id="MobiDB-lite"/>
    </source>
</evidence>
<feature type="compositionally biased region" description="Polar residues" evidence="1">
    <location>
        <begin position="1"/>
        <end position="14"/>
    </location>
</feature>
<dbReference type="EMBL" id="KB644412">
    <property type="protein sequence ID" value="EPS30322.1"/>
    <property type="molecule type" value="Genomic_DNA"/>
</dbReference>
<evidence type="ECO:0000313" key="3">
    <source>
        <dbReference type="Proteomes" id="UP000019376"/>
    </source>
</evidence>
<proteinExistence type="predicted"/>
<feature type="region of interest" description="Disordered" evidence="1">
    <location>
        <begin position="62"/>
        <end position="121"/>
    </location>
</feature>
<dbReference type="HOGENOM" id="CLU_2038850_0_0_1"/>
<accession>S8B6P0</accession>
<dbReference type="Proteomes" id="UP000019376">
    <property type="component" value="Unassembled WGS sequence"/>
</dbReference>
<sequence>MDKQHSTTSGTVSHSKPVEQEIEEWFESTGDAWDSEALDPEDGNSAMFASLGLLRRRELEALASQEASAKPQSPAHSTARSGHDCAAAAKEKPDDLTSGKASNTSGSNAEVPPPAKEIRRG</sequence>
<dbReference type="AlphaFoldDB" id="S8B6P0"/>
<feature type="compositionally biased region" description="Polar residues" evidence="1">
    <location>
        <begin position="99"/>
        <end position="108"/>
    </location>
</feature>
<feature type="region of interest" description="Disordered" evidence="1">
    <location>
        <begin position="1"/>
        <end position="44"/>
    </location>
</feature>
<feature type="compositionally biased region" description="Acidic residues" evidence="1">
    <location>
        <begin position="33"/>
        <end position="42"/>
    </location>
</feature>
<feature type="compositionally biased region" description="Polar residues" evidence="1">
    <location>
        <begin position="70"/>
        <end position="80"/>
    </location>
</feature>
<protein>
    <submittedName>
        <fullName evidence="2">Uncharacterized protein</fullName>
    </submittedName>
</protein>
<name>S8B6P0_PENO1</name>
<reference evidence="2 3" key="1">
    <citation type="journal article" date="2013" name="PLoS ONE">
        <title>Genomic and secretomic analyses reveal unique features of the lignocellulolytic enzyme system of Penicillium decumbens.</title>
        <authorList>
            <person name="Liu G."/>
            <person name="Zhang L."/>
            <person name="Wei X."/>
            <person name="Zou G."/>
            <person name="Qin Y."/>
            <person name="Ma L."/>
            <person name="Li J."/>
            <person name="Zheng H."/>
            <person name="Wang S."/>
            <person name="Wang C."/>
            <person name="Xun L."/>
            <person name="Zhao G.-P."/>
            <person name="Zhou Z."/>
            <person name="Qu Y."/>
        </authorList>
    </citation>
    <scope>NUCLEOTIDE SEQUENCE [LARGE SCALE GENOMIC DNA]</scope>
    <source>
        <strain evidence="3">114-2 / CGMCC 5302</strain>
    </source>
</reference>
<organism evidence="2 3">
    <name type="scientific">Penicillium oxalicum (strain 114-2 / CGMCC 5302)</name>
    <name type="common">Penicillium decumbens</name>
    <dbReference type="NCBI Taxonomy" id="933388"/>
    <lineage>
        <taxon>Eukaryota</taxon>
        <taxon>Fungi</taxon>
        <taxon>Dikarya</taxon>
        <taxon>Ascomycota</taxon>
        <taxon>Pezizomycotina</taxon>
        <taxon>Eurotiomycetes</taxon>
        <taxon>Eurotiomycetidae</taxon>
        <taxon>Eurotiales</taxon>
        <taxon>Aspergillaceae</taxon>
        <taxon>Penicillium</taxon>
    </lineage>
</organism>
<evidence type="ECO:0000313" key="2">
    <source>
        <dbReference type="EMBL" id="EPS30322.1"/>
    </source>
</evidence>
<keyword evidence="3" id="KW-1185">Reference proteome</keyword>